<dbReference type="HOGENOM" id="CLU_2329333_0_0_11"/>
<accession>C7MNW5</accession>
<name>C7MNW5_CRYCD</name>
<sequence>MKTYRAHYKSPVGEHPTSGIFEFESSAQAGSKKNMTDARIKMLEVFGNEAVTWIIDQIELVRQDETLDYVQPQLDFREPKRVRRHHTFERGKIK</sequence>
<organism evidence="1 2">
    <name type="scientific">Cryptobacterium curtum (strain ATCC 700683 / DSM 15641 / CCUG 43107 / 12-3)</name>
    <dbReference type="NCBI Taxonomy" id="469378"/>
    <lineage>
        <taxon>Bacteria</taxon>
        <taxon>Bacillati</taxon>
        <taxon>Actinomycetota</taxon>
        <taxon>Coriobacteriia</taxon>
        <taxon>Eggerthellales</taxon>
        <taxon>Eggerthellaceae</taxon>
        <taxon>Cryptobacterium</taxon>
    </lineage>
</organism>
<keyword evidence="2" id="KW-1185">Reference proteome</keyword>
<dbReference type="RefSeq" id="WP_012803291.1">
    <property type="nucleotide sequence ID" value="NC_013170.1"/>
</dbReference>
<evidence type="ECO:0000313" key="1">
    <source>
        <dbReference type="EMBL" id="ACU94605.1"/>
    </source>
</evidence>
<proteinExistence type="predicted"/>
<dbReference type="eggNOG" id="ENOG5031TY4">
    <property type="taxonomic scope" value="Bacteria"/>
</dbReference>
<protein>
    <submittedName>
        <fullName evidence="1">Uncharacterized protein</fullName>
    </submittedName>
</protein>
<gene>
    <name evidence="1" type="ordered locus">Ccur_09070</name>
</gene>
<dbReference type="AlphaFoldDB" id="C7MNW5"/>
<reference evidence="1 2" key="1">
    <citation type="journal article" date="2009" name="Stand. Genomic Sci.">
        <title>Complete genome sequence of Cryptobacterium curtum type strain (12-3).</title>
        <authorList>
            <person name="Mavrommatis K."/>
            <person name="Pukall R."/>
            <person name="Rohde C."/>
            <person name="Chen F."/>
            <person name="Sims D."/>
            <person name="Brettin T."/>
            <person name="Kuske C."/>
            <person name="Detter J.C."/>
            <person name="Han C."/>
            <person name="Lapidus A."/>
            <person name="Copeland A."/>
            <person name="Glavina Del Rio T."/>
            <person name="Nolan M."/>
            <person name="Lucas S."/>
            <person name="Tice H."/>
            <person name="Cheng J.F."/>
            <person name="Bruce D."/>
            <person name="Goodwin L."/>
            <person name="Pitluck S."/>
            <person name="Ovchinnikova G."/>
            <person name="Pati A."/>
            <person name="Ivanova N."/>
            <person name="Chen A."/>
            <person name="Palaniappan K."/>
            <person name="Chain P."/>
            <person name="D'haeseleer P."/>
            <person name="Goker M."/>
            <person name="Bristow J."/>
            <person name="Eisen J.A."/>
            <person name="Markowitz V."/>
            <person name="Hugenholtz P."/>
            <person name="Rohde M."/>
            <person name="Klenk H.P."/>
            <person name="Kyrpides N.C."/>
        </authorList>
    </citation>
    <scope>NUCLEOTIDE SEQUENCE [LARGE SCALE GENOMIC DNA]</scope>
    <source>
        <strain evidence="2">ATCC 700683 / DSM 15641 / 12-3</strain>
    </source>
</reference>
<evidence type="ECO:0000313" key="2">
    <source>
        <dbReference type="Proteomes" id="UP000000954"/>
    </source>
</evidence>
<dbReference type="EMBL" id="CP001682">
    <property type="protein sequence ID" value="ACU94605.1"/>
    <property type="molecule type" value="Genomic_DNA"/>
</dbReference>
<dbReference type="OrthoDB" id="3197251at2"/>
<dbReference type="Proteomes" id="UP000000954">
    <property type="component" value="Chromosome"/>
</dbReference>
<dbReference type="KEGG" id="ccu:Ccur_09070"/>